<comment type="caution">
    <text evidence="4">The sequence shown here is derived from an EMBL/GenBank/DDBJ whole genome shotgun (WGS) entry which is preliminary data.</text>
</comment>
<protein>
    <submittedName>
        <fullName evidence="4">Putative TetR family transcriptional regulator</fullName>
    </submittedName>
</protein>
<name>H0R505_9ACTN</name>
<dbReference type="PROSITE" id="PS50977">
    <property type="entry name" value="HTH_TETR_2"/>
    <property type="match status" value="1"/>
</dbReference>
<dbReference type="Gene3D" id="1.10.357.10">
    <property type="entry name" value="Tetracycline Repressor, domain 2"/>
    <property type="match status" value="1"/>
</dbReference>
<keyword evidence="1 2" id="KW-0238">DNA-binding</keyword>
<dbReference type="STRING" id="1077974.GOEFS_106_00520"/>
<dbReference type="PANTHER" id="PTHR30055">
    <property type="entry name" value="HTH-TYPE TRANSCRIPTIONAL REGULATOR RUTR"/>
    <property type="match status" value="1"/>
</dbReference>
<dbReference type="InterPro" id="IPR001647">
    <property type="entry name" value="HTH_TetR"/>
</dbReference>
<feature type="DNA-binding region" description="H-T-H motif" evidence="2">
    <location>
        <begin position="19"/>
        <end position="38"/>
    </location>
</feature>
<dbReference type="SUPFAM" id="SSF48498">
    <property type="entry name" value="Tetracyclin repressor-like, C-terminal domain"/>
    <property type="match status" value="1"/>
</dbReference>
<reference evidence="4 5" key="1">
    <citation type="submission" date="2011-12" db="EMBL/GenBank/DDBJ databases">
        <title>Whole genome shotgun sequence of Gordonia effusa NBRC 100432.</title>
        <authorList>
            <person name="Yoshida I."/>
            <person name="Takarada H."/>
            <person name="Hosoyama A."/>
            <person name="Tsuchikane K."/>
            <person name="Katsumata H."/>
            <person name="Yamazaki S."/>
            <person name="Fujita N."/>
        </authorList>
    </citation>
    <scope>NUCLEOTIDE SEQUENCE [LARGE SCALE GENOMIC DNA]</scope>
    <source>
        <strain evidence="4 5">NBRC 100432</strain>
    </source>
</reference>
<dbReference type="PANTHER" id="PTHR30055:SF220">
    <property type="entry name" value="TETR-FAMILY REGULATORY PROTEIN"/>
    <property type="match status" value="1"/>
</dbReference>
<organism evidence="4 5">
    <name type="scientific">Gordonia effusa NBRC 100432</name>
    <dbReference type="NCBI Taxonomy" id="1077974"/>
    <lineage>
        <taxon>Bacteria</taxon>
        <taxon>Bacillati</taxon>
        <taxon>Actinomycetota</taxon>
        <taxon>Actinomycetes</taxon>
        <taxon>Mycobacteriales</taxon>
        <taxon>Gordoniaceae</taxon>
        <taxon>Gordonia</taxon>
    </lineage>
</organism>
<dbReference type="Pfam" id="PF00440">
    <property type="entry name" value="TetR_N"/>
    <property type="match status" value="1"/>
</dbReference>
<dbReference type="EMBL" id="BAEH01000106">
    <property type="protein sequence ID" value="GAB20156.1"/>
    <property type="molecule type" value="Genomic_DNA"/>
</dbReference>
<dbReference type="InterPro" id="IPR050109">
    <property type="entry name" value="HTH-type_TetR-like_transc_reg"/>
</dbReference>
<evidence type="ECO:0000256" key="2">
    <source>
        <dbReference type="PROSITE-ProRule" id="PRU00335"/>
    </source>
</evidence>
<evidence type="ECO:0000313" key="5">
    <source>
        <dbReference type="Proteomes" id="UP000035034"/>
    </source>
</evidence>
<dbReference type="PRINTS" id="PR00455">
    <property type="entry name" value="HTHTETR"/>
</dbReference>
<evidence type="ECO:0000259" key="3">
    <source>
        <dbReference type="PROSITE" id="PS50977"/>
    </source>
</evidence>
<gene>
    <name evidence="4" type="ORF">GOEFS_106_00520</name>
</gene>
<dbReference type="GO" id="GO:0000976">
    <property type="term" value="F:transcription cis-regulatory region binding"/>
    <property type="evidence" value="ECO:0007669"/>
    <property type="project" value="TreeGrafter"/>
</dbReference>
<dbReference type="AlphaFoldDB" id="H0R505"/>
<evidence type="ECO:0000256" key="1">
    <source>
        <dbReference type="ARBA" id="ARBA00023125"/>
    </source>
</evidence>
<keyword evidence="5" id="KW-1185">Reference proteome</keyword>
<dbReference type="InterPro" id="IPR009057">
    <property type="entry name" value="Homeodomain-like_sf"/>
</dbReference>
<feature type="domain" description="HTH tetR-type" evidence="3">
    <location>
        <begin position="1"/>
        <end position="56"/>
    </location>
</feature>
<dbReference type="SUPFAM" id="SSF46689">
    <property type="entry name" value="Homeodomain-like"/>
    <property type="match status" value="1"/>
</dbReference>
<evidence type="ECO:0000313" key="4">
    <source>
        <dbReference type="EMBL" id="GAB20156.1"/>
    </source>
</evidence>
<dbReference type="Proteomes" id="UP000035034">
    <property type="component" value="Unassembled WGS sequence"/>
</dbReference>
<dbReference type="GO" id="GO:0003700">
    <property type="term" value="F:DNA-binding transcription factor activity"/>
    <property type="evidence" value="ECO:0007669"/>
    <property type="project" value="TreeGrafter"/>
</dbReference>
<dbReference type="InterPro" id="IPR036271">
    <property type="entry name" value="Tet_transcr_reg_TetR-rel_C_sf"/>
</dbReference>
<sequence length="219" mass="23020">MILARAAELLAASPTGDMSTRAVCEAAGVTQPVLYRHFGDKDGLLSAVADESWEKYLAGKRAAAGSADPLDDLRTGWDAHTAFAQENPNAYRLVFGGALTRRPAAFAEALGLLAQITQRLAVQGRLCVTPTEAAQVVMAANSGFALGLLLRSEVYVGTSDVVREATLRGILIDPDAVSPPNPAAGAAITLRAGLPASRVFTPAEAALFDEWLSRMERDG</sequence>
<proteinExistence type="predicted"/>
<accession>H0R505</accession>
<dbReference type="eggNOG" id="COG1309">
    <property type="taxonomic scope" value="Bacteria"/>
</dbReference>